<reference evidence="1" key="1">
    <citation type="submission" date="2022-11" db="EMBL/GenBank/DDBJ databases">
        <title>Lysinibacillus irui.</title>
        <authorList>
            <person name="Akintayo S.O."/>
        </authorList>
    </citation>
    <scope>NUCLEOTIDE SEQUENCE</scope>
    <source>
        <strain evidence="1">IRB4-01</strain>
    </source>
</reference>
<dbReference type="Proteomes" id="UP001219585">
    <property type="component" value="Chromosome"/>
</dbReference>
<sequence length="176" mass="20691">MNRVWTAELDVYGQVKEVTGEKDFIPFRYQGQYEDVEIGLYYNRFRYYDPVQGNYTQINPIGLAGGNPTLYGYVNNPNLYMDILGLDVTITLVYKDWMPKNEFLRKAQTLQKLGEEGLLYKVAKVSRDRSVTKAFRQDMIKRIWAQYGNSNRAFADKLIDRVAHKMQRRWVLSQPL</sequence>
<evidence type="ECO:0000313" key="2">
    <source>
        <dbReference type="Proteomes" id="UP001219585"/>
    </source>
</evidence>
<evidence type="ECO:0000313" key="1">
    <source>
        <dbReference type="EMBL" id="WDV09113.1"/>
    </source>
</evidence>
<organism evidence="1 2">
    <name type="scientific">Lysinibacillus irui</name>
    <dbReference type="NCBI Taxonomy" id="2998077"/>
    <lineage>
        <taxon>Bacteria</taxon>
        <taxon>Bacillati</taxon>
        <taxon>Bacillota</taxon>
        <taxon>Bacilli</taxon>
        <taxon>Bacillales</taxon>
        <taxon>Bacillaceae</taxon>
        <taxon>Lysinibacillus</taxon>
    </lineage>
</organism>
<dbReference type="PANTHER" id="PTHR32305:SF15">
    <property type="entry name" value="PROTEIN RHSA-RELATED"/>
    <property type="match status" value="1"/>
</dbReference>
<dbReference type="Gene3D" id="2.180.10.10">
    <property type="entry name" value="RHS repeat-associated core"/>
    <property type="match status" value="1"/>
</dbReference>
<name>A0AAJ5RPV0_9BACI</name>
<dbReference type="KEGG" id="liu:OU989_14140"/>
<dbReference type="AlphaFoldDB" id="A0AAJ5RPV0"/>
<dbReference type="PRINTS" id="PR00394">
    <property type="entry name" value="RHSPROTEIN"/>
</dbReference>
<proteinExistence type="predicted"/>
<gene>
    <name evidence="1" type="ORF">OU989_14140</name>
</gene>
<protein>
    <submittedName>
        <fullName evidence="1">RHS repeat-associated core domain-containing protein</fullName>
    </submittedName>
</protein>
<dbReference type="EMBL" id="CP113527">
    <property type="protein sequence ID" value="WDV09113.1"/>
    <property type="molecule type" value="Genomic_DNA"/>
</dbReference>
<dbReference type="NCBIfam" id="TIGR03696">
    <property type="entry name" value="Rhs_assc_core"/>
    <property type="match status" value="1"/>
</dbReference>
<dbReference type="InterPro" id="IPR050708">
    <property type="entry name" value="T6SS_VgrG/RHS"/>
</dbReference>
<dbReference type="InterPro" id="IPR022385">
    <property type="entry name" value="Rhs_assc_core"/>
</dbReference>
<dbReference type="PANTHER" id="PTHR32305">
    <property type="match status" value="1"/>
</dbReference>
<accession>A0AAJ5RPV0</accession>